<dbReference type="EMBL" id="JAAQPH010000028">
    <property type="protein sequence ID" value="NIA71896.1"/>
    <property type="molecule type" value="Genomic_DNA"/>
</dbReference>
<dbReference type="AlphaFoldDB" id="A0A967KI40"/>
<comment type="caution">
    <text evidence="1">The sequence shown here is derived from an EMBL/GenBank/DDBJ whole genome shotgun (WGS) entry which is preliminary data.</text>
</comment>
<dbReference type="InterPro" id="IPR036249">
    <property type="entry name" value="Thioredoxin-like_sf"/>
</dbReference>
<dbReference type="SUPFAM" id="SSF52833">
    <property type="entry name" value="Thioredoxin-like"/>
    <property type="match status" value="1"/>
</dbReference>
<evidence type="ECO:0000313" key="1">
    <source>
        <dbReference type="EMBL" id="NIA71896.1"/>
    </source>
</evidence>
<dbReference type="Proteomes" id="UP000761264">
    <property type="component" value="Unassembled WGS sequence"/>
</dbReference>
<accession>A0A967KI40</accession>
<gene>
    <name evidence="1" type="ORF">HBA54_25180</name>
</gene>
<dbReference type="InterPro" id="IPR010296">
    <property type="entry name" value="DUF899_thioredox"/>
</dbReference>
<organism evidence="1 2">
    <name type="scientific">Pelagibius litoralis</name>
    <dbReference type="NCBI Taxonomy" id="374515"/>
    <lineage>
        <taxon>Bacteria</taxon>
        <taxon>Pseudomonadati</taxon>
        <taxon>Pseudomonadota</taxon>
        <taxon>Alphaproteobacteria</taxon>
        <taxon>Rhodospirillales</taxon>
        <taxon>Rhodovibrionaceae</taxon>
        <taxon>Pelagibius</taxon>
    </lineage>
</organism>
<evidence type="ECO:0000313" key="2">
    <source>
        <dbReference type="Proteomes" id="UP000761264"/>
    </source>
</evidence>
<protein>
    <submittedName>
        <fullName evidence="1">DUF899 family protein</fullName>
    </submittedName>
</protein>
<reference evidence="1" key="1">
    <citation type="submission" date="2020-03" db="EMBL/GenBank/DDBJ databases">
        <title>Genome of Pelagibius litoralis DSM 21314T.</title>
        <authorList>
            <person name="Wang G."/>
        </authorList>
    </citation>
    <scope>NUCLEOTIDE SEQUENCE</scope>
    <source>
        <strain evidence="1">DSM 21314</strain>
    </source>
</reference>
<dbReference type="Pfam" id="PF05988">
    <property type="entry name" value="DUF899"/>
    <property type="match status" value="1"/>
</dbReference>
<name>A0A967KI40_9PROT</name>
<keyword evidence="2" id="KW-1185">Reference proteome</keyword>
<proteinExistence type="predicted"/>
<sequence>MAARSPILLPGASAAQRKQRADLLAAEVALKEQREKVAELRRGLPLDTPVETDYVFKEGPADLSFNAAEQMFETRLSALFAPGKDSLILIHFMFGVAAENPCPMCTMWADGYDAVAEHVSQHANLVLVAKAEIGKLRAFASARGWNRLRLLSAQDNSFNADFGMEDDFGQWPGVSVFRKGADGRVYHFYTCSAPIGPDYARGIDLFSPVWHLLDLLPEGRGDWFPSLRYG</sequence>